<protein>
    <submittedName>
        <fullName evidence="1">Uncharacterized protein</fullName>
    </submittedName>
</protein>
<accession>W7Z8Q0</accession>
<dbReference type="STRING" id="1236976.JCM16418_5043"/>
<organism evidence="1 2">
    <name type="scientific">Paenibacillus pini JCM 16418</name>
    <dbReference type="NCBI Taxonomy" id="1236976"/>
    <lineage>
        <taxon>Bacteria</taxon>
        <taxon>Bacillati</taxon>
        <taxon>Bacillota</taxon>
        <taxon>Bacilli</taxon>
        <taxon>Bacillales</taxon>
        <taxon>Paenibacillaceae</taxon>
        <taxon>Paenibacillus</taxon>
    </lineage>
</organism>
<name>W7Z8Q0_9BACL</name>
<dbReference type="AlphaFoldDB" id="W7Z8Q0"/>
<reference evidence="1 2" key="1">
    <citation type="journal article" date="2014" name="Genome Announc.">
        <title>Draft Genome Sequence of Paenibacillus pini JCM 16418T, Isolated from the Rhizosphere of Pine Tree.</title>
        <authorList>
            <person name="Yuki M."/>
            <person name="Oshima K."/>
            <person name="Suda W."/>
            <person name="Oshida Y."/>
            <person name="Kitamura K."/>
            <person name="Iida Y."/>
            <person name="Hattori M."/>
            <person name="Ohkuma M."/>
        </authorList>
    </citation>
    <scope>NUCLEOTIDE SEQUENCE [LARGE SCALE GENOMIC DNA]</scope>
    <source>
        <strain evidence="1 2">JCM 16418</strain>
    </source>
</reference>
<comment type="caution">
    <text evidence="1">The sequence shown here is derived from an EMBL/GenBank/DDBJ whole genome shotgun (WGS) entry which is preliminary data.</text>
</comment>
<keyword evidence="2" id="KW-1185">Reference proteome</keyword>
<dbReference type="OrthoDB" id="512700at2"/>
<evidence type="ECO:0000313" key="2">
    <source>
        <dbReference type="Proteomes" id="UP000019364"/>
    </source>
</evidence>
<proteinExistence type="predicted"/>
<dbReference type="RefSeq" id="WP_036653611.1">
    <property type="nucleotide sequence ID" value="NZ_BAVZ01000039.1"/>
</dbReference>
<dbReference type="EMBL" id="BAVZ01000039">
    <property type="protein sequence ID" value="GAF10819.1"/>
    <property type="molecule type" value="Genomic_DNA"/>
</dbReference>
<evidence type="ECO:0000313" key="1">
    <source>
        <dbReference type="EMBL" id="GAF10819.1"/>
    </source>
</evidence>
<dbReference type="Proteomes" id="UP000019364">
    <property type="component" value="Unassembled WGS sequence"/>
</dbReference>
<gene>
    <name evidence="1" type="ORF">JCM16418_5043</name>
</gene>
<sequence>MKRMAEHLLNEEMTTGFNKVLAEHNSILTVEFKGSCGYVKFIADKFNGENCTPYVTDEFYEILNDYLKNYHNINNQVSVNNTRSTFWVIG</sequence>